<gene>
    <name evidence="2" type="ORF">I7I52_09464</name>
</gene>
<dbReference type="Proteomes" id="UP000670092">
    <property type="component" value="Unassembled WGS sequence"/>
</dbReference>
<evidence type="ECO:0000313" key="2">
    <source>
        <dbReference type="EMBL" id="KAG5299222.1"/>
    </source>
</evidence>
<reference evidence="2 3" key="1">
    <citation type="submission" date="2021-01" db="EMBL/GenBank/DDBJ databases">
        <title>Chromosome-level genome assembly of a human fungal pathogen reveals clustering of transcriptionally co-regulated genes.</title>
        <authorList>
            <person name="Voorhies M."/>
            <person name="Cohen S."/>
            <person name="Shea T.P."/>
            <person name="Petrus S."/>
            <person name="Munoz J.F."/>
            <person name="Poplawski S."/>
            <person name="Goldman W.E."/>
            <person name="Michael T."/>
            <person name="Cuomo C.A."/>
            <person name="Sil A."/>
            <person name="Beyhan S."/>
        </authorList>
    </citation>
    <scope>NUCLEOTIDE SEQUENCE [LARGE SCALE GENOMIC DNA]</scope>
    <source>
        <strain evidence="2 3">G184AR</strain>
    </source>
</reference>
<keyword evidence="1" id="KW-0812">Transmembrane</keyword>
<evidence type="ECO:0000313" key="3">
    <source>
        <dbReference type="Proteomes" id="UP000670092"/>
    </source>
</evidence>
<name>A0A8H8D375_AJECA</name>
<dbReference type="EMBL" id="JAEVHI010000002">
    <property type="protein sequence ID" value="KAG5299222.1"/>
    <property type="molecule type" value="Genomic_DNA"/>
</dbReference>
<keyword evidence="1" id="KW-1133">Transmembrane helix</keyword>
<protein>
    <submittedName>
        <fullName evidence="2">Uncharacterized protein</fullName>
    </submittedName>
</protein>
<evidence type="ECO:0000256" key="1">
    <source>
        <dbReference type="SAM" id="Phobius"/>
    </source>
</evidence>
<accession>A0A8H8D375</accession>
<sequence length="79" mass="9499">MSAAMNHTLIDNDFRYLNPFHSFPYFRFYIHRLLQRDPGHYSLYIQLDGMVILIPVYCTYMQIPSNTRESRMDPFSSFP</sequence>
<comment type="caution">
    <text evidence="2">The sequence shown here is derived from an EMBL/GenBank/DDBJ whole genome shotgun (WGS) entry which is preliminary data.</text>
</comment>
<feature type="transmembrane region" description="Helical" evidence="1">
    <location>
        <begin position="43"/>
        <end position="63"/>
    </location>
</feature>
<organism evidence="2 3">
    <name type="scientific">Ajellomyces capsulatus</name>
    <name type="common">Darling's disease fungus</name>
    <name type="synonym">Histoplasma capsulatum</name>
    <dbReference type="NCBI Taxonomy" id="5037"/>
    <lineage>
        <taxon>Eukaryota</taxon>
        <taxon>Fungi</taxon>
        <taxon>Dikarya</taxon>
        <taxon>Ascomycota</taxon>
        <taxon>Pezizomycotina</taxon>
        <taxon>Eurotiomycetes</taxon>
        <taxon>Eurotiomycetidae</taxon>
        <taxon>Onygenales</taxon>
        <taxon>Ajellomycetaceae</taxon>
        <taxon>Histoplasma</taxon>
    </lineage>
</organism>
<proteinExistence type="predicted"/>
<dbReference type="AlphaFoldDB" id="A0A8H8D375"/>
<dbReference type="VEuPathDB" id="FungiDB:I7I52_09464"/>
<keyword evidence="1" id="KW-0472">Membrane</keyword>